<dbReference type="Proteomes" id="UP000050795">
    <property type="component" value="Unassembled WGS sequence"/>
</dbReference>
<protein>
    <submittedName>
        <fullName evidence="2">Uncharacterized protein</fullName>
    </submittedName>
</protein>
<reference evidence="2" key="2">
    <citation type="submission" date="2023-11" db="UniProtKB">
        <authorList>
            <consortium name="WormBaseParasite"/>
        </authorList>
    </citation>
    <scope>IDENTIFICATION</scope>
</reference>
<reference evidence="1" key="1">
    <citation type="submission" date="2022-06" db="EMBL/GenBank/DDBJ databases">
        <authorList>
            <person name="Berger JAMES D."/>
            <person name="Berger JAMES D."/>
        </authorList>
    </citation>
    <scope>NUCLEOTIDE SEQUENCE [LARGE SCALE GENOMIC DNA]</scope>
</reference>
<dbReference type="AlphaFoldDB" id="A0AA85J7U8"/>
<name>A0AA85J7U8_TRIRE</name>
<organism evidence="1 2">
    <name type="scientific">Trichobilharzia regenti</name>
    <name type="common">Nasal bird schistosome</name>
    <dbReference type="NCBI Taxonomy" id="157069"/>
    <lineage>
        <taxon>Eukaryota</taxon>
        <taxon>Metazoa</taxon>
        <taxon>Spiralia</taxon>
        <taxon>Lophotrochozoa</taxon>
        <taxon>Platyhelminthes</taxon>
        <taxon>Trematoda</taxon>
        <taxon>Digenea</taxon>
        <taxon>Strigeidida</taxon>
        <taxon>Schistosomatoidea</taxon>
        <taxon>Schistosomatidae</taxon>
        <taxon>Trichobilharzia</taxon>
    </lineage>
</organism>
<accession>A0AA85J7U8</accession>
<evidence type="ECO:0000313" key="1">
    <source>
        <dbReference type="Proteomes" id="UP000050795"/>
    </source>
</evidence>
<dbReference type="WBParaSite" id="TREG1_13480.1">
    <property type="protein sequence ID" value="TREG1_13480.1"/>
    <property type="gene ID" value="TREG1_13480"/>
</dbReference>
<proteinExistence type="predicted"/>
<sequence>MYRKPYDALTNLVRPLIELVFSKDSTQGYSVNSIFMVILNWEKKARAFKSRTLRRPVVLPSGPRVWNGRF</sequence>
<evidence type="ECO:0000313" key="2">
    <source>
        <dbReference type="WBParaSite" id="TREG1_13480.1"/>
    </source>
</evidence>
<keyword evidence="1" id="KW-1185">Reference proteome</keyword>